<dbReference type="EMBL" id="QDKQ01000028">
    <property type="protein sequence ID" value="PVM91923.1"/>
    <property type="molecule type" value="Genomic_DNA"/>
</dbReference>
<organism evidence="1 2">
    <name type="scientific">Caulobacter endophyticus</name>
    <dbReference type="NCBI Taxonomy" id="2172652"/>
    <lineage>
        <taxon>Bacteria</taxon>
        <taxon>Pseudomonadati</taxon>
        <taxon>Pseudomonadota</taxon>
        <taxon>Alphaproteobacteria</taxon>
        <taxon>Caulobacterales</taxon>
        <taxon>Caulobacteraceae</taxon>
        <taxon>Caulobacter</taxon>
    </lineage>
</organism>
<protein>
    <submittedName>
        <fullName evidence="1">Uncharacterized protein</fullName>
    </submittedName>
</protein>
<dbReference type="OrthoDB" id="1441538at2"/>
<reference evidence="1 2" key="1">
    <citation type="submission" date="2018-04" db="EMBL/GenBank/DDBJ databases">
        <title>The genome sequence of Caulobacter sp. 744.</title>
        <authorList>
            <person name="Gao J."/>
            <person name="Sun J."/>
        </authorList>
    </citation>
    <scope>NUCLEOTIDE SEQUENCE [LARGE SCALE GENOMIC DNA]</scope>
    <source>
        <strain evidence="1 2">774</strain>
    </source>
</reference>
<dbReference type="AlphaFoldDB" id="A0A2T9K7R5"/>
<evidence type="ECO:0000313" key="1">
    <source>
        <dbReference type="EMBL" id="PVM91923.1"/>
    </source>
</evidence>
<evidence type="ECO:0000313" key="2">
    <source>
        <dbReference type="Proteomes" id="UP000245073"/>
    </source>
</evidence>
<sequence length="162" mass="17623">MKPVFADPLTQRLADFVIGIGIDVTAGELPDDTFLPGVDIRSGGLVIDEKHLAHPGDILHEAGHIAVSEPQSRKAERFEATDGEELATLAWSWAALTHLELDPAVVFHPGGYKGEAEWLLETFASGGAMGVPLLQYYGLTLEPRQAAERGVAPFPNMLRWLR</sequence>
<dbReference type="Proteomes" id="UP000245073">
    <property type="component" value="Unassembled WGS sequence"/>
</dbReference>
<name>A0A2T9K7R5_9CAUL</name>
<gene>
    <name evidence="1" type="ORF">DDF67_06245</name>
</gene>
<accession>A0A2T9K7R5</accession>
<proteinExistence type="predicted"/>
<comment type="caution">
    <text evidence="1">The sequence shown here is derived from an EMBL/GenBank/DDBJ whole genome shotgun (WGS) entry which is preliminary data.</text>
</comment>
<keyword evidence="2" id="KW-1185">Reference proteome</keyword>